<evidence type="ECO:0000313" key="1">
    <source>
        <dbReference type="EMBL" id="MCG2419504.1"/>
    </source>
</evidence>
<name>A0A9X1QZM7_9FLAO</name>
<protein>
    <recommendedName>
        <fullName evidence="3">DUF3575 domain-containing protein</fullName>
    </recommendedName>
</protein>
<dbReference type="Proteomes" id="UP001139461">
    <property type="component" value="Unassembled WGS sequence"/>
</dbReference>
<comment type="caution">
    <text evidence="1">The sequence shown here is derived from an EMBL/GenBank/DDBJ whole genome shotgun (WGS) entry which is preliminary data.</text>
</comment>
<sequence length="190" mass="21319">MKKILFLTLMGITLSGFSQESENFEAGPQGRHELRLDAFEALVFKTIEINYEYVISKYSGAGAAINVNLDDESIVDYGEKFAITPYYRQYFLNKKEYGARGLFVEGNMQLAGGENENYFYNYNPETDSYIEGTTKDSWFDAGLGLTIGQKWVSNNGFTFEISAGGGRYFLDDDAAPGGYFRGGILVGYRF</sequence>
<reference evidence="1" key="1">
    <citation type="submission" date="2021-09" db="EMBL/GenBank/DDBJ databases">
        <title>Genome of Aequorivita sp. strain F47161.</title>
        <authorList>
            <person name="Wang Y."/>
        </authorList>
    </citation>
    <scope>NUCLEOTIDE SEQUENCE</scope>
    <source>
        <strain evidence="1">F47161</strain>
    </source>
</reference>
<gene>
    <name evidence="1" type="ORF">K8089_10760</name>
</gene>
<organism evidence="1 2">
    <name type="scientific">Aequorivita vitellina</name>
    <dbReference type="NCBI Taxonomy" id="2874475"/>
    <lineage>
        <taxon>Bacteria</taxon>
        <taxon>Pseudomonadati</taxon>
        <taxon>Bacteroidota</taxon>
        <taxon>Flavobacteriia</taxon>
        <taxon>Flavobacteriales</taxon>
        <taxon>Flavobacteriaceae</taxon>
        <taxon>Aequorivita</taxon>
    </lineage>
</organism>
<proteinExistence type="predicted"/>
<evidence type="ECO:0000313" key="2">
    <source>
        <dbReference type="Proteomes" id="UP001139461"/>
    </source>
</evidence>
<keyword evidence="2" id="KW-1185">Reference proteome</keyword>
<dbReference type="EMBL" id="JAIRBA010000020">
    <property type="protein sequence ID" value="MCG2419504.1"/>
    <property type="molecule type" value="Genomic_DNA"/>
</dbReference>
<accession>A0A9X1QZM7</accession>
<dbReference type="RefSeq" id="WP_237603290.1">
    <property type="nucleotide sequence ID" value="NZ_JAIRBA010000020.1"/>
</dbReference>
<dbReference type="AlphaFoldDB" id="A0A9X1QZM7"/>
<evidence type="ECO:0008006" key="3">
    <source>
        <dbReference type="Google" id="ProtNLM"/>
    </source>
</evidence>